<keyword evidence="2" id="KW-1185">Reference proteome</keyword>
<protein>
    <submittedName>
        <fullName evidence="1">Uncharacterized protein</fullName>
    </submittedName>
</protein>
<comment type="caution">
    <text evidence="1">The sequence shown here is derived from an EMBL/GenBank/DDBJ whole genome shotgun (WGS) entry which is preliminary data.</text>
</comment>
<accession>A0A9D4IDN8</accession>
<dbReference type="Proteomes" id="UP000828390">
    <property type="component" value="Unassembled WGS sequence"/>
</dbReference>
<reference evidence="1" key="1">
    <citation type="journal article" date="2019" name="bioRxiv">
        <title>The Genome of the Zebra Mussel, Dreissena polymorpha: A Resource for Invasive Species Research.</title>
        <authorList>
            <person name="McCartney M.A."/>
            <person name="Auch B."/>
            <person name="Kono T."/>
            <person name="Mallez S."/>
            <person name="Zhang Y."/>
            <person name="Obille A."/>
            <person name="Becker A."/>
            <person name="Abrahante J.E."/>
            <person name="Garbe J."/>
            <person name="Badalamenti J.P."/>
            <person name="Herman A."/>
            <person name="Mangelson H."/>
            <person name="Liachko I."/>
            <person name="Sullivan S."/>
            <person name="Sone E.D."/>
            <person name="Koren S."/>
            <person name="Silverstein K.A.T."/>
            <person name="Beckman K.B."/>
            <person name="Gohl D.M."/>
        </authorList>
    </citation>
    <scope>NUCLEOTIDE SEQUENCE</scope>
    <source>
        <strain evidence="1">Duluth1</strain>
        <tissue evidence="1">Whole animal</tissue>
    </source>
</reference>
<dbReference type="AlphaFoldDB" id="A0A9D4IDN8"/>
<reference evidence="1" key="2">
    <citation type="submission" date="2020-11" db="EMBL/GenBank/DDBJ databases">
        <authorList>
            <person name="McCartney M.A."/>
            <person name="Auch B."/>
            <person name="Kono T."/>
            <person name="Mallez S."/>
            <person name="Becker A."/>
            <person name="Gohl D.M."/>
            <person name="Silverstein K.A.T."/>
            <person name="Koren S."/>
            <person name="Bechman K.B."/>
            <person name="Herman A."/>
            <person name="Abrahante J.E."/>
            <person name="Garbe J."/>
        </authorList>
    </citation>
    <scope>NUCLEOTIDE SEQUENCE</scope>
    <source>
        <strain evidence="1">Duluth1</strain>
        <tissue evidence="1">Whole animal</tissue>
    </source>
</reference>
<evidence type="ECO:0000313" key="1">
    <source>
        <dbReference type="EMBL" id="KAH3768273.1"/>
    </source>
</evidence>
<organism evidence="1 2">
    <name type="scientific">Dreissena polymorpha</name>
    <name type="common">Zebra mussel</name>
    <name type="synonym">Mytilus polymorpha</name>
    <dbReference type="NCBI Taxonomy" id="45954"/>
    <lineage>
        <taxon>Eukaryota</taxon>
        <taxon>Metazoa</taxon>
        <taxon>Spiralia</taxon>
        <taxon>Lophotrochozoa</taxon>
        <taxon>Mollusca</taxon>
        <taxon>Bivalvia</taxon>
        <taxon>Autobranchia</taxon>
        <taxon>Heteroconchia</taxon>
        <taxon>Euheterodonta</taxon>
        <taxon>Imparidentia</taxon>
        <taxon>Neoheterodontei</taxon>
        <taxon>Myida</taxon>
        <taxon>Dreissenoidea</taxon>
        <taxon>Dreissenidae</taxon>
        <taxon>Dreissena</taxon>
    </lineage>
</organism>
<sequence>MRAIGMKAANLPASGIELVVVTRSCGYQANDTANICKSIYDAPLEALNAFMSKVSQLKKSFE</sequence>
<proteinExistence type="predicted"/>
<name>A0A9D4IDN8_DREPO</name>
<gene>
    <name evidence="1" type="ORF">DPMN_169485</name>
</gene>
<dbReference type="EMBL" id="JAIWYP010000009">
    <property type="protein sequence ID" value="KAH3768273.1"/>
    <property type="molecule type" value="Genomic_DNA"/>
</dbReference>
<evidence type="ECO:0000313" key="2">
    <source>
        <dbReference type="Proteomes" id="UP000828390"/>
    </source>
</evidence>